<dbReference type="InterPro" id="IPR031977">
    <property type="entry name" value="DUF4783"/>
</dbReference>
<reference evidence="1 2" key="1">
    <citation type="journal article" date="2017" name="Curr. Microbiol.">
        <title>Mucilaginibacter ginsenosidivorans sp. nov., Isolated from Soil of Ginseng Field.</title>
        <authorList>
            <person name="Kim M.M."/>
            <person name="Siddiqi M.Z."/>
            <person name="Im W.T."/>
        </authorList>
    </citation>
    <scope>NUCLEOTIDE SEQUENCE [LARGE SCALE GENOMIC DNA]</scope>
    <source>
        <strain evidence="1 2">Gsoil 3017</strain>
    </source>
</reference>
<sequence length="132" mass="14969">MKVLYLFLLLLTPNVFQDTQDPIDKTAEFLRSGNITELAKTFAPEVDVTILGNEDSYPAARAEEIIANFFRQNQPRSAKILHRITSNANYRFGVVLITTPNGVYRVSFNLKNTGGHFELDDIHIESEKQNNP</sequence>
<evidence type="ECO:0000313" key="1">
    <source>
        <dbReference type="EMBL" id="QEC64995.1"/>
    </source>
</evidence>
<gene>
    <name evidence="1" type="ORF">FRZ54_21285</name>
</gene>
<dbReference type="Gene3D" id="3.10.450.50">
    <property type="match status" value="1"/>
</dbReference>
<dbReference type="RefSeq" id="WP_147033828.1">
    <property type="nucleotide sequence ID" value="NZ_CP042436.1"/>
</dbReference>
<accession>A0A5B8V1R5</accession>
<dbReference type="Proteomes" id="UP000321479">
    <property type="component" value="Chromosome"/>
</dbReference>
<name>A0A5B8V1R5_9SPHI</name>
<proteinExistence type="predicted"/>
<dbReference type="OrthoDB" id="1524766at2"/>
<dbReference type="AlphaFoldDB" id="A0A5B8V1R5"/>
<dbReference type="Pfam" id="PF16022">
    <property type="entry name" value="DUF4783"/>
    <property type="match status" value="1"/>
</dbReference>
<organism evidence="1 2">
    <name type="scientific">Mucilaginibacter ginsenosidivorans</name>
    <dbReference type="NCBI Taxonomy" id="398053"/>
    <lineage>
        <taxon>Bacteria</taxon>
        <taxon>Pseudomonadati</taxon>
        <taxon>Bacteroidota</taxon>
        <taxon>Sphingobacteriia</taxon>
        <taxon>Sphingobacteriales</taxon>
        <taxon>Sphingobacteriaceae</taxon>
        <taxon>Mucilaginibacter</taxon>
    </lineage>
</organism>
<protein>
    <submittedName>
        <fullName evidence="1">DUF4783 domain-containing protein</fullName>
    </submittedName>
</protein>
<evidence type="ECO:0000313" key="2">
    <source>
        <dbReference type="Proteomes" id="UP000321479"/>
    </source>
</evidence>
<dbReference type="EMBL" id="CP042436">
    <property type="protein sequence ID" value="QEC64995.1"/>
    <property type="molecule type" value="Genomic_DNA"/>
</dbReference>
<dbReference type="KEGG" id="mgin:FRZ54_21285"/>
<keyword evidence="2" id="KW-1185">Reference proteome</keyword>